<dbReference type="Pfam" id="PF20515">
    <property type="entry name" value="2OG-FeII_Oxy_6"/>
    <property type="match status" value="1"/>
</dbReference>
<dbReference type="AlphaFoldDB" id="A0A5B0PYC0"/>
<dbReference type="Gene3D" id="3.20.20.140">
    <property type="entry name" value="Metal-dependent hydrolases"/>
    <property type="match status" value="1"/>
</dbReference>
<name>A0A5B0PYC0_PUCGR</name>
<protein>
    <submittedName>
        <fullName evidence="5">Leucine-zipper-like transcriptional regulator 1</fullName>
    </submittedName>
</protein>
<dbReference type="Proteomes" id="UP000324748">
    <property type="component" value="Unassembled WGS sequence"/>
</dbReference>
<gene>
    <name evidence="5" type="primary">LZTR1_16</name>
    <name evidence="4" type="synonym">LZTR1_27</name>
    <name evidence="5" type="ORF">PGT21_023622</name>
    <name evidence="4" type="ORF">PGT21_030947</name>
</gene>
<evidence type="ECO:0000313" key="4">
    <source>
        <dbReference type="EMBL" id="KAA1081184.1"/>
    </source>
</evidence>
<evidence type="ECO:0000313" key="6">
    <source>
        <dbReference type="Proteomes" id="UP000324748"/>
    </source>
</evidence>
<accession>A0A5B0PYC0</accession>
<dbReference type="GO" id="GO:0000105">
    <property type="term" value="P:L-histidine biosynthetic process"/>
    <property type="evidence" value="ECO:0007669"/>
    <property type="project" value="InterPro"/>
</dbReference>
<dbReference type="InterPro" id="IPR046798">
    <property type="entry name" value="2OG-FeII_Oxy_6"/>
</dbReference>
<dbReference type="PANTHER" id="PTHR21039:SF0">
    <property type="entry name" value="HISTIDINOL-PHOSPHATASE"/>
    <property type="match status" value="1"/>
</dbReference>
<comment type="caution">
    <text evidence="5">The sequence shown here is derived from an EMBL/GenBank/DDBJ whole genome shotgun (WGS) entry which is preliminary data.</text>
</comment>
<dbReference type="GO" id="GO:0004401">
    <property type="term" value="F:histidinol-phosphatase activity"/>
    <property type="evidence" value="ECO:0007669"/>
    <property type="project" value="InterPro"/>
</dbReference>
<keyword evidence="1" id="KW-0378">Hydrolase</keyword>
<reference evidence="5 6" key="1">
    <citation type="submission" date="2019-05" db="EMBL/GenBank/DDBJ databases">
        <title>Emergence of the Ug99 lineage of the wheat stem rust pathogen through somatic hybridization.</title>
        <authorList>
            <person name="Li F."/>
            <person name="Upadhyaya N.M."/>
            <person name="Sperschneider J."/>
            <person name="Matny O."/>
            <person name="Nguyen-Phuc H."/>
            <person name="Mago R."/>
            <person name="Raley C."/>
            <person name="Miller M.E."/>
            <person name="Silverstein K.A.T."/>
            <person name="Henningsen E."/>
            <person name="Hirsch C.D."/>
            <person name="Visser B."/>
            <person name="Pretorius Z.A."/>
            <person name="Steffenson B.J."/>
            <person name="Schwessinger B."/>
            <person name="Dodds P.N."/>
            <person name="Figueroa M."/>
        </authorList>
    </citation>
    <scope>NUCLEOTIDE SEQUENCE [LARGE SCALE GENOMIC DNA]</scope>
    <source>
        <strain evidence="5">21-0</strain>
    </source>
</reference>
<evidence type="ECO:0000313" key="5">
    <source>
        <dbReference type="EMBL" id="KAA1105902.1"/>
    </source>
</evidence>
<evidence type="ECO:0000259" key="3">
    <source>
        <dbReference type="Pfam" id="PF20515"/>
    </source>
</evidence>
<keyword evidence="6" id="KW-1185">Reference proteome</keyword>
<dbReference type="EMBL" id="VSWC01000040">
    <property type="protein sequence ID" value="KAA1105902.1"/>
    <property type="molecule type" value="Genomic_DNA"/>
</dbReference>
<proteinExistence type="predicted"/>
<evidence type="ECO:0000256" key="2">
    <source>
        <dbReference type="SAM" id="MobiDB-lite"/>
    </source>
</evidence>
<organism evidence="5 6">
    <name type="scientific">Puccinia graminis f. sp. tritici</name>
    <dbReference type="NCBI Taxonomy" id="56615"/>
    <lineage>
        <taxon>Eukaryota</taxon>
        <taxon>Fungi</taxon>
        <taxon>Dikarya</taxon>
        <taxon>Basidiomycota</taxon>
        <taxon>Pucciniomycotina</taxon>
        <taxon>Pucciniomycetes</taxon>
        <taxon>Pucciniales</taxon>
        <taxon>Pucciniaceae</taxon>
        <taxon>Puccinia</taxon>
    </lineage>
</organism>
<dbReference type="PANTHER" id="PTHR21039">
    <property type="entry name" value="HISTIDINOL PHOSPHATASE-RELATED"/>
    <property type="match status" value="1"/>
</dbReference>
<dbReference type="InterPro" id="IPR016195">
    <property type="entry name" value="Pol/histidinol_Pase-like"/>
</dbReference>
<dbReference type="InterPro" id="IPR010140">
    <property type="entry name" value="Histidinol_P_phosphatase_HisJ"/>
</dbReference>
<feature type="domain" description="Tet-like 2OG-Fe(II) oxygenase" evidence="3">
    <location>
        <begin position="563"/>
        <end position="774"/>
    </location>
</feature>
<dbReference type="SUPFAM" id="SSF89550">
    <property type="entry name" value="PHP domain-like"/>
    <property type="match status" value="1"/>
</dbReference>
<sequence>MPISTGISLQLANPAIGSIDSVIKKAIEQGFISYSLSGHWASDQSQPIRECYVLHGEQAQVAEETQTLTRDCLLDQGPPIVMQSSHVTEIKGAPPISQALEQLNGFLAEASQVKIMYSSKISLLISIETDTYEANSQSDLAISQHINNSADYLVGSIYHVNKIPISLDCKNFQLALSSFGTKPSSPNAIKQHRLQPFYELCEEYFDSQFRMIDCHRPEVIGLFDRCLIYKPNINLSTKPSLWTQIQKNVRLGVSYGALFEVTLVSIGNGPPTPFPSPPILKLIISAGGKLTLTDPSRCSDMVQPNYKLLANYLKNHQVDTLWYLVPSAPPNMLLQPRNKVSAIPIAGDWIQLSFWAQENSEADHTPLRPMKHPAELDIIDSDRSCRRVRRGSNVKRLERARRKAENPFSATYSLSQPPILPPEQNRFLGSCDPTVKELKDQGPGCSTPPTCPSSQAIDQPLEPSTASQSLTTQPQASVSFRNEHQSDPVERMVHTSQEKIFFYFIPKSRQFDPDPLQIITPPAILPKYYRRISFGTCIIAPKDQEAFCKVKFIPFSSMTSVDFQGWEKLVCFFLDRTNYVSKVEINGALMGGDMWADGWRKCSKKGEAFGRYCAVEQLARMMLLANYNPINEAAALREANNFISLQLQHLAPGVFEEYRKVLINNKLPSMAHIEYQSEYDALDFSSFLTFTMNDFFNEPHIDGDANCWTLVCWIPIFNPHHSGNEDRILADEHFDMEGGQFTFREFQVYLDLNEVNGVTVCVFRSTDHIHQTLPGSSPSKKYNRIGFSCQMSQKMTAAVVSYISGRNKGKMIAGQEVQIKNAKKKLAAQK</sequence>
<dbReference type="EMBL" id="VSWC01000131">
    <property type="protein sequence ID" value="KAA1081184.1"/>
    <property type="molecule type" value="Genomic_DNA"/>
</dbReference>
<feature type="region of interest" description="Disordered" evidence="2">
    <location>
        <begin position="433"/>
        <end position="489"/>
    </location>
</feature>
<dbReference type="OrthoDB" id="2505591at2759"/>
<feature type="compositionally biased region" description="Low complexity" evidence="2">
    <location>
        <begin position="441"/>
        <end position="455"/>
    </location>
</feature>
<feature type="compositionally biased region" description="Polar residues" evidence="2">
    <location>
        <begin position="462"/>
        <end position="480"/>
    </location>
</feature>
<evidence type="ECO:0000256" key="1">
    <source>
        <dbReference type="ARBA" id="ARBA00022801"/>
    </source>
</evidence>
<dbReference type="GO" id="GO:0005737">
    <property type="term" value="C:cytoplasm"/>
    <property type="evidence" value="ECO:0007669"/>
    <property type="project" value="TreeGrafter"/>
</dbReference>